<dbReference type="Proteomes" id="UP001519271">
    <property type="component" value="Unassembled WGS sequence"/>
</dbReference>
<keyword evidence="6" id="KW-1185">Reference proteome</keyword>
<dbReference type="InterPro" id="IPR045455">
    <property type="entry name" value="NrS-1_pol-like_helicase"/>
</dbReference>
<dbReference type="CDD" id="cd04859">
    <property type="entry name" value="Prim_Pol"/>
    <property type="match status" value="1"/>
</dbReference>
<feature type="domain" description="SF3 helicase" evidence="4">
    <location>
        <begin position="428"/>
        <end position="586"/>
    </location>
</feature>
<evidence type="ECO:0000259" key="4">
    <source>
        <dbReference type="PROSITE" id="PS51206"/>
    </source>
</evidence>
<dbReference type="SUPFAM" id="SSF56747">
    <property type="entry name" value="Prim-pol domain"/>
    <property type="match status" value="1"/>
</dbReference>
<dbReference type="RefSeq" id="WP_209461103.1">
    <property type="nucleotide sequence ID" value="NZ_JAGGKC010000054.1"/>
</dbReference>
<evidence type="ECO:0000256" key="2">
    <source>
        <dbReference type="ARBA" id="ARBA00022801"/>
    </source>
</evidence>
<dbReference type="PROSITE" id="PS51206">
    <property type="entry name" value="SF3_HELICASE_1"/>
    <property type="match status" value="1"/>
</dbReference>
<dbReference type="EMBL" id="JAGGKC010000054">
    <property type="protein sequence ID" value="MBP1920955.1"/>
    <property type="molecule type" value="Genomic_DNA"/>
</dbReference>
<name>A0ABS4G8R5_9CLOT</name>
<keyword evidence="2" id="KW-0378">Hydrolase</keyword>
<gene>
    <name evidence="5" type="ORF">J2Z34_003477</name>
</gene>
<dbReference type="InterPro" id="IPR027417">
    <property type="entry name" value="P-loop_NTPase"/>
</dbReference>
<dbReference type="Pfam" id="PF19263">
    <property type="entry name" value="DUF5906"/>
    <property type="match status" value="1"/>
</dbReference>
<sequence>MTESEKQIYQKLKLFPVFKAGNDKAPAVPKGTSWKDEQNHVINPNGLNGHAAYGLVCGEKSQIMVLDIDSKDKPVPMIIQELFEAAELTDSDRNIFTNTFTVKTPNNGYHLYFKYRPGLNNVNGIILKNVDFKTEGGYVIAPYSYIKAKDGNIKQYLPTGGNMIHDMPESLYKYIKNSGNKKSPSRAPQATTATAEEEHDIFAPLKGMKAGEGRNGALNKALYDYCKRKNIKDKPVIMALAEKINTEYFAEPEEGALKTAESVYKALSEPDEGLYYLYEDGGKERVNTALLAKYIRENYKYMIVRKNGFDQDLIYWYQGGYYKRISINSLKGKIKELIPEPIQKASMLHEVYQLLVTDESTVRVEDLDTDSDYINLKNGLYNVKTKKMEEHRSDLLSTIQINTDFNPRAAYPAKWDKFLNFLTDNDQELQMVLQEWAGLTISSIPGYFPKKALALYGPNGNNGKSVFINLLDYLIGTENIATRDIQDLSKPFATSDLYGKKALLIDDQKEADFTDSSIFKSITGGGLIACEFKGKQSFSYKFNGTVTFGCNELPYLSGEKGSHVFERLLIIPCVNVLQEGDRDPLLFDDLKDEIEGILLWALEGLHRLKDNNYKFTHAAATEMAREEYRMKSDSLYRFVMEEYIMTGNPADRVLKTQFETMYENWAYMNEIAKPIMKKNIKDRAMKMGIKLGKISSEYYMGIKPIE</sequence>
<dbReference type="SMART" id="SM00885">
    <property type="entry name" value="D5_N"/>
    <property type="match status" value="1"/>
</dbReference>
<keyword evidence="3" id="KW-0067">ATP-binding</keyword>
<organism evidence="5 6">
    <name type="scientific">Youngiibacter multivorans</name>
    <dbReference type="NCBI Taxonomy" id="937251"/>
    <lineage>
        <taxon>Bacteria</taxon>
        <taxon>Bacillati</taxon>
        <taxon>Bacillota</taxon>
        <taxon>Clostridia</taxon>
        <taxon>Eubacteriales</taxon>
        <taxon>Clostridiaceae</taxon>
        <taxon>Youngiibacter</taxon>
    </lineage>
</organism>
<dbReference type="SMART" id="SM00943">
    <property type="entry name" value="Prim-Pol"/>
    <property type="match status" value="1"/>
</dbReference>
<dbReference type="PANTHER" id="PTHR35372:SF2">
    <property type="entry name" value="SF3 HELICASE DOMAIN-CONTAINING PROTEIN"/>
    <property type="match status" value="1"/>
</dbReference>
<proteinExistence type="predicted"/>
<dbReference type="InterPro" id="IPR015330">
    <property type="entry name" value="DNA_primase/pol_bifunc_N"/>
</dbReference>
<protein>
    <submittedName>
        <fullName evidence="5">P4 family phage/plasmid primase-like protein</fullName>
    </submittedName>
</protein>
<dbReference type="Pfam" id="PF08706">
    <property type="entry name" value="D5_N"/>
    <property type="match status" value="1"/>
</dbReference>
<dbReference type="SUPFAM" id="SSF52540">
    <property type="entry name" value="P-loop containing nucleoside triphosphate hydrolases"/>
    <property type="match status" value="1"/>
</dbReference>
<dbReference type="InterPro" id="IPR014015">
    <property type="entry name" value="Helicase_SF3_DNA-vir"/>
</dbReference>
<keyword evidence="1" id="KW-0547">Nucleotide-binding</keyword>
<dbReference type="Gene3D" id="3.40.50.300">
    <property type="entry name" value="P-loop containing nucleotide triphosphate hydrolases"/>
    <property type="match status" value="1"/>
</dbReference>
<dbReference type="InterPro" id="IPR014818">
    <property type="entry name" value="Phage/plasmid_primase_P4_C"/>
</dbReference>
<dbReference type="PANTHER" id="PTHR35372">
    <property type="entry name" value="ATP BINDING PROTEIN-RELATED"/>
    <property type="match status" value="1"/>
</dbReference>
<dbReference type="Pfam" id="PF09250">
    <property type="entry name" value="Prim-Pol"/>
    <property type="match status" value="1"/>
</dbReference>
<evidence type="ECO:0000313" key="6">
    <source>
        <dbReference type="Proteomes" id="UP001519271"/>
    </source>
</evidence>
<comment type="caution">
    <text evidence="5">The sequence shown here is derived from an EMBL/GenBank/DDBJ whole genome shotgun (WGS) entry which is preliminary data.</text>
</comment>
<evidence type="ECO:0000256" key="3">
    <source>
        <dbReference type="ARBA" id="ARBA00022840"/>
    </source>
</evidence>
<dbReference type="NCBIfam" id="TIGR01613">
    <property type="entry name" value="primase_Cterm"/>
    <property type="match status" value="1"/>
</dbReference>
<evidence type="ECO:0000313" key="5">
    <source>
        <dbReference type="EMBL" id="MBP1920955.1"/>
    </source>
</evidence>
<accession>A0ABS4G8R5</accession>
<reference evidence="5 6" key="1">
    <citation type="submission" date="2021-03" db="EMBL/GenBank/DDBJ databases">
        <title>Genomic Encyclopedia of Type Strains, Phase IV (KMG-IV): sequencing the most valuable type-strain genomes for metagenomic binning, comparative biology and taxonomic classification.</title>
        <authorList>
            <person name="Goeker M."/>
        </authorList>
    </citation>
    <scope>NUCLEOTIDE SEQUENCE [LARGE SCALE GENOMIC DNA]</scope>
    <source>
        <strain evidence="5 6">DSM 6139</strain>
    </source>
</reference>
<dbReference type="InterPro" id="IPR051620">
    <property type="entry name" value="ORF904-like_C"/>
</dbReference>
<evidence type="ECO:0000256" key="1">
    <source>
        <dbReference type="ARBA" id="ARBA00022741"/>
    </source>
</evidence>
<dbReference type="InterPro" id="IPR006500">
    <property type="entry name" value="Helicase_put_C_phage/plasmid"/>
</dbReference>